<dbReference type="GO" id="GO:0005846">
    <property type="term" value="C:nuclear cap binding complex"/>
    <property type="evidence" value="ECO:0007669"/>
    <property type="project" value="InterPro"/>
</dbReference>
<dbReference type="Proteomes" id="UP000516480">
    <property type="component" value="Chromosome 11"/>
</dbReference>
<evidence type="ECO:0000313" key="9">
    <source>
        <dbReference type="Proteomes" id="UP000219860"/>
    </source>
</evidence>
<reference evidence="3 8" key="1">
    <citation type="submission" date="2016-02" db="EMBL/GenBank/DDBJ databases">
        <authorList>
            <consortium name="Pathogen Informatics"/>
        </authorList>
    </citation>
    <scope>NUCLEOTIDE SEQUENCE [LARGE SCALE GENOMIC DNA]</scope>
    <source>
        <strain evidence="3 8">K173</strain>
        <strain evidence="4 12">NK65 ny</strain>
        <strain evidence="5 11">NK65e</strain>
        <strain evidence="7 9">SP11 Antwerpcl1</strain>
        <strain evidence="6 10">SP11 RLL</strain>
    </source>
</reference>
<evidence type="ECO:0000256" key="2">
    <source>
        <dbReference type="SAM" id="MobiDB-lite"/>
    </source>
</evidence>
<feature type="coiled-coil region" evidence="1">
    <location>
        <begin position="935"/>
        <end position="985"/>
    </location>
</feature>
<dbReference type="VEuPathDB" id="PlasmoDB:PBANKA_1145500"/>
<dbReference type="EMBL" id="LT614637">
    <property type="protein sequence ID" value="SCN27043.1"/>
    <property type="molecule type" value="Genomic_DNA"/>
</dbReference>
<evidence type="ECO:0000313" key="7">
    <source>
        <dbReference type="EMBL" id="SCO63466.1"/>
    </source>
</evidence>
<name>A0A0Y9Y4I5_PLABE</name>
<evidence type="ECO:0000313" key="12">
    <source>
        <dbReference type="Proteomes" id="UP000516480"/>
    </source>
</evidence>
<keyword evidence="1" id="KW-0175">Coiled coil</keyword>
<feature type="compositionally biased region" description="Acidic residues" evidence="2">
    <location>
        <begin position="592"/>
        <end position="611"/>
    </location>
</feature>
<sequence length="1059" mass="125548">MEEIELYIIKNEIIKIGDKEIDSDDIFELSKRILKSRTNQCIDTLLECIFHMPVKIGIYATILGIITKGNDKLKLQLILKLNHNISVFIKSNSYHCLLWFRCIIGISCCGVFDFSHCIKLFKNLCALCVELYNENKYIKADNILYLFLSNFFYISKQIYDANKVELDNILSSCFDLIDKRQACIDNIDIDNNDLTTIEYIYIYINSVKHSDNFNDRLFYLKEALHHYIENNLRSVATHRFYQKEIFQNVFLKDQNEKNALSENQNNRAELETEIENCISVQHFINYECIDCITSLQIKFITKYSDNKNIHDIWLMQEHIIYIIELYKNSVEFSSKILGIYVQLQSKLYNTVLVECIINKLLSSFNNKSYYFYISLIHRLLLINKNLGGVIIRCIKFVLRQIGELDNESFYLFMELCLYLLSSFAYEHKILKSKENFFKRRYNDMNKILKVKGETQNEETKLEGNGDDNTGETGNDDNKKDEVGLNISNNNKMKRKRKIDEVEINNNKLNFESEKEGEMENDNTDNIIQNEMKQKRNIVILKKNEITLNRTKAYDNKVPYCIELDLKCSSDENSDDEGENGEEKNKTKKNNDEENIYDEYDEYDKDDEENNEDGNQNDNNNHPFNLDSFKEEIEKLDIGENFKKITKLMYSVKKKYRRKWVRNLYFKSYSLIYKKECDNLVPKTVIDYCNSFKLTSDNTYENFNEYFIFNSIIKYCIDESDNIEDKEFDMDSDIDDFNNAANYNKSKCDSIIKLKDAINVLIQSFINYINRKNYLCNVPSFFKDLSKNINFLNDISSTNLDGQFFDNYIFKEDFLNNSNCWDNYSILILFFKSLMFFDSSNVSSLKRVFKNHAVIFLSYKNSGIFKTEDEQIQFEVELLNIVYTYFNNCALLNVIVNILIENKIVKEMSVINFIFHKLSDYSLDEYYIVQLLYDGVNNLIIKRENNENERNKFRRRKTESENENLIKELEDEKNEIVNKIFHLTNQTIIMISEKMMKLKNDNNSYMSKELLKESLVFLRTYIEYIDIDQFLQQCHEKGFASEQQELATIFKYASLKIKTQ</sequence>
<evidence type="ECO:0000313" key="10">
    <source>
        <dbReference type="Proteomes" id="UP000219974"/>
    </source>
</evidence>
<evidence type="ECO:0000313" key="4">
    <source>
        <dbReference type="EMBL" id="SCM24261.1"/>
    </source>
</evidence>
<dbReference type="GO" id="GO:0000339">
    <property type="term" value="F:RNA cap binding"/>
    <property type="evidence" value="ECO:0007669"/>
    <property type="project" value="InterPro"/>
</dbReference>
<dbReference type="EMBL" id="LT608259">
    <property type="protein sequence ID" value="SCO63466.1"/>
    <property type="molecule type" value="Genomic_DNA"/>
</dbReference>
<gene>
    <name evidence="3" type="ORF">PBK173_000311200</name>
    <name evidence="5" type="ORF">PBNK65E_000303300</name>
    <name evidence="4" type="ORF">PBNK65NY_000302900</name>
    <name evidence="7" type="ORF">PBSP11A_000302900</name>
    <name evidence="6" type="ORF">PBSP11RLL_000303300</name>
</gene>
<dbReference type="Proteomes" id="UP000219860">
    <property type="component" value="Chromosome 11"/>
</dbReference>
<dbReference type="GO" id="GO:0006406">
    <property type="term" value="P:mRNA export from nucleus"/>
    <property type="evidence" value="ECO:0007669"/>
    <property type="project" value="InterPro"/>
</dbReference>
<dbReference type="Proteomes" id="UP000069549">
    <property type="component" value="Chromosome 11"/>
</dbReference>
<evidence type="ECO:0000313" key="11">
    <source>
        <dbReference type="Proteomes" id="UP000220214"/>
    </source>
</evidence>
<dbReference type="Gene3D" id="1.25.40.180">
    <property type="match status" value="2"/>
</dbReference>
<dbReference type="GO" id="GO:0003729">
    <property type="term" value="F:mRNA binding"/>
    <property type="evidence" value="ECO:0007669"/>
    <property type="project" value="TreeGrafter"/>
</dbReference>
<dbReference type="GO" id="GO:0000184">
    <property type="term" value="P:nuclear-transcribed mRNA catabolic process, nonsense-mediated decay"/>
    <property type="evidence" value="ECO:0007669"/>
    <property type="project" value="TreeGrafter"/>
</dbReference>
<dbReference type="SUPFAM" id="SSF48371">
    <property type="entry name" value="ARM repeat"/>
    <property type="match status" value="2"/>
</dbReference>
<feature type="compositionally biased region" description="Basic and acidic residues" evidence="2">
    <location>
        <begin position="580"/>
        <end position="591"/>
    </location>
</feature>
<dbReference type="PANTHER" id="PTHR12412">
    <property type="entry name" value="CAP BINDING PROTEIN"/>
    <property type="match status" value="1"/>
</dbReference>
<accession>A0A0Y9Y4I5</accession>
<dbReference type="InterPro" id="IPR027159">
    <property type="entry name" value="CBP80"/>
</dbReference>
<dbReference type="InterPro" id="IPR016024">
    <property type="entry name" value="ARM-type_fold"/>
</dbReference>
<dbReference type="Proteomes" id="UP000219974">
    <property type="component" value="Chromosome 11"/>
</dbReference>
<dbReference type="Proteomes" id="UP000220214">
    <property type="component" value="Chromosome 11"/>
</dbReference>
<dbReference type="EMBL" id="LT608275">
    <property type="protein sequence ID" value="SCO61488.1"/>
    <property type="molecule type" value="Genomic_DNA"/>
</dbReference>
<dbReference type="OMA" id="FFYISKQ"/>
<dbReference type="EMBL" id="LT608147">
    <property type="protein sequence ID" value="SCM24261.1"/>
    <property type="molecule type" value="Genomic_DNA"/>
</dbReference>
<evidence type="ECO:0000313" key="5">
    <source>
        <dbReference type="EMBL" id="SCN27043.1"/>
    </source>
</evidence>
<dbReference type="EMBL" id="LT160031">
    <property type="protein sequence ID" value="CXI69995.1"/>
    <property type="molecule type" value="Genomic_DNA"/>
</dbReference>
<dbReference type="AlphaFoldDB" id="A0A0Y9Y4I5"/>
<evidence type="ECO:0000313" key="3">
    <source>
        <dbReference type="EMBL" id="CXI69995.1"/>
    </source>
</evidence>
<evidence type="ECO:0000256" key="1">
    <source>
        <dbReference type="SAM" id="Coils"/>
    </source>
</evidence>
<feature type="region of interest" description="Disordered" evidence="2">
    <location>
        <begin position="568"/>
        <end position="624"/>
    </location>
</feature>
<dbReference type="PANTHER" id="PTHR12412:SF2">
    <property type="entry name" value="NUCLEAR CAP-BINDING PROTEIN SUBUNIT 1"/>
    <property type="match status" value="1"/>
</dbReference>
<dbReference type="OrthoDB" id="10252707at2759"/>
<feature type="coiled-coil region" evidence="1">
    <location>
        <begin position="251"/>
        <end position="280"/>
    </location>
</feature>
<evidence type="ECO:0000313" key="8">
    <source>
        <dbReference type="Proteomes" id="UP000069549"/>
    </source>
</evidence>
<proteinExistence type="predicted"/>
<protein>
    <submittedName>
        <fullName evidence="3">Uncharacterized protein</fullName>
    </submittedName>
</protein>
<organism evidence="3 8">
    <name type="scientific">Plasmodium berghei</name>
    <dbReference type="NCBI Taxonomy" id="5821"/>
    <lineage>
        <taxon>Eukaryota</taxon>
        <taxon>Sar</taxon>
        <taxon>Alveolata</taxon>
        <taxon>Apicomplexa</taxon>
        <taxon>Aconoidasida</taxon>
        <taxon>Haemosporida</taxon>
        <taxon>Plasmodiidae</taxon>
        <taxon>Plasmodium</taxon>
        <taxon>Plasmodium (Vinckeia)</taxon>
    </lineage>
</organism>
<dbReference type="GO" id="GO:0005634">
    <property type="term" value="C:nucleus"/>
    <property type="evidence" value="ECO:0007669"/>
    <property type="project" value="TreeGrafter"/>
</dbReference>
<feature type="region of interest" description="Disordered" evidence="2">
    <location>
        <begin position="455"/>
        <end position="485"/>
    </location>
</feature>
<evidence type="ECO:0000313" key="6">
    <source>
        <dbReference type="EMBL" id="SCO61488.1"/>
    </source>
</evidence>